<evidence type="ECO:0000256" key="5">
    <source>
        <dbReference type="SAM" id="MobiDB-lite"/>
    </source>
</evidence>
<feature type="compositionally biased region" description="Polar residues" evidence="5">
    <location>
        <begin position="1"/>
        <end position="14"/>
    </location>
</feature>
<dbReference type="InterPro" id="IPR001005">
    <property type="entry name" value="SANT/Myb"/>
</dbReference>
<proteinExistence type="predicted"/>
<dbReference type="OrthoDB" id="39591at2759"/>
<evidence type="ECO:0000256" key="2">
    <source>
        <dbReference type="ARBA" id="ARBA00022737"/>
    </source>
</evidence>
<feature type="region of interest" description="Disordered" evidence="5">
    <location>
        <begin position="104"/>
        <end position="135"/>
    </location>
</feature>
<name>J8Q9P0_SACAR</name>
<keyword evidence="2" id="KW-0677">Repeat</keyword>
<keyword evidence="9" id="KW-1185">Reference proteome</keyword>
<dbReference type="GO" id="GO:0031981">
    <property type="term" value="C:nuclear lumen"/>
    <property type="evidence" value="ECO:0007669"/>
    <property type="project" value="UniProtKB-ARBA"/>
</dbReference>
<dbReference type="GO" id="GO:0000976">
    <property type="term" value="F:transcription cis-regulatory region binding"/>
    <property type="evidence" value="ECO:0007669"/>
    <property type="project" value="TreeGrafter"/>
</dbReference>
<sequence>MGSASSPAVTNSQNNKDRKESVEEAVLKYVGVDIKDHGKRSKKKLKKHDKKKKHSSKMTPEEKDTNIDWYLKTPGTTNSRKLGDIEPDSVAMAAIAAAYNCTVKEKHKRKRHKEGPDGKFEGKKHHKSKKSKERTAKIKMVVDPELTTLDNVMATPTFSPDDLIAETAFDKYVDAEKAYLIKRSNKLVQTDENTEESNADNNSNTLVKIYTELGEVSNDGSYIKRTAKIPEKDVRLEAPGPTTDHEKEGTELLRSDVVKASVVDGAITKSIGRKFSPDEEDALDQFIEKYMQIRNLDRRQMCERIWSTDGVIRDGFWANISKILPYRTRSSIYKHIRRKYHIFEQRGKWAPEEDQELARLCLEKEGHWTEVGRLLGRMPEDCRDRWRNYMKCGSKRGSKRWSKEEEELLTRVVNEMIEEAHNYQRIKEIEAANIDVEYNQMYTRGPKGKKVSGNPTFKDMINWTVVSERMSGTRSRIQCRYKWNKLVTDQAAKSMLSTSLSEKKWLLKQLKQLPELAYLNIDWDSLAASKPGSPWTGLELRLCYEQMRERVQDHKERSTADVINLLLEQMN</sequence>
<protein>
    <submittedName>
        <fullName evidence="8">YDR026C</fullName>
    </submittedName>
</protein>
<feature type="domain" description="HTH myb-type" evidence="7">
    <location>
        <begin position="341"/>
        <end position="394"/>
    </location>
</feature>
<evidence type="ECO:0000259" key="7">
    <source>
        <dbReference type="PROSITE" id="PS51294"/>
    </source>
</evidence>
<dbReference type="EMBL" id="ALIE01000039">
    <property type="protein sequence ID" value="EJS44304.1"/>
    <property type="molecule type" value="Genomic_DNA"/>
</dbReference>
<feature type="domain" description="Myb-like" evidence="6">
    <location>
        <begin position="345"/>
        <end position="390"/>
    </location>
</feature>
<dbReference type="FunFam" id="1.10.10.60:FF:000387">
    <property type="entry name" value="Replication termination factor 1"/>
    <property type="match status" value="1"/>
</dbReference>
<comment type="caution">
    <text evidence="8">The sequence shown here is derived from an EMBL/GenBank/DDBJ whole genome shotgun (WGS) entry which is preliminary data.</text>
</comment>
<reference evidence="8 9" key="1">
    <citation type="journal article" date="2013" name="BMC Genomics">
        <title>High quality de novo sequencing and assembly of the Saccharomyces arboricolus genome.</title>
        <authorList>
            <person name="Liti G."/>
            <person name="Nguyen Ba A.N."/>
            <person name="Blythe M."/>
            <person name="Mueller C.A."/>
            <person name="Bergstroem A."/>
            <person name="Cubillos F.A."/>
            <person name="Dafhnis-Calas F."/>
            <person name="Khoshraftar S."/>
            <person name="Malla S."/>
            <person name="Mehta N."/>
            <person name="Siow C.C."/>
            <person name="Warringer J."/>
            <person name="Moses A.M."/>
            <person name="Louis E.J."/>
            <person name="Nieduszynski C.A."/>
        </authorList>
    </citation>
    <scope>NUCLEOTIDE SEQUENCE [LARGE SCALE GENOMIC DNA]</scope>
    <source>
        <strain evidence="9">H-6 / AS 2.3317 / CBS 10644</strain>
    </source>
</reference>
<keyword evidence="4" id="KW-0539">Nucleus</keyword>
<dbReference type="CDD" id="cd00167">
    <property type="entry name" value="SANT"/>
    <property type="match status" value="2"/>
</dbReference>
<evidence type="ECO:0000256" key="1">
    <source>
        <dbReference type="ARBA" id="ARBA00004123"/>
    </source>
</evidence>
<dbReference type="GO" id="GO:0003700">
    <property type="term" value="F:DNA-binding transcription factor activity"/>
    <property type="evidence" value="ECO:0007669"/>
    <property type="project" value="TreeGrafter"/>
</dbReference>
<dbReference type="HOGENOM" id="CLU_016706_0_0_1"/>
<dbReference type="InterPro" id="IPR009057">
    <property type="entry name" value="Homeodomain-like_sf"/>
</dbReference>
<gene>
    <name evidence="8" type="ORF">SU7_0589</name>
</gene>
<dbReference type="PANTHER" id="PTHR46380">
    <property type="entry name" value="CYCLIN-D-BINDING MYB-LIKE TRANSCRIPTION FACTOR 1"/>
    <property type="match status" value="1"/>
</dbReference>
<organism evidence="8 9">
    <name type="scientific">Saccharomyces arboricola (strain H-6 / AS 2.3317 / CBS 10644)</name>
    <name type="common">Yeast</name>
    <dbReference type="NCBI Taxonomy" id="1160507"/>
    <lineage>
        <taxon>Eukaryota</taxon>
        <taxon>Fungi</taxon>
        <taxon>Dikarya</taxon>
        <taxon>Ascomycota</taxon>
        <taxon>Saccharomycotina</taxon>
        <taxon>Saccharomycetes</taxon>
        <taxon>Saccharomycetales</taxon>
        <taxon>Saccharomycetaceae</taxon>
        <taxon>Saccharomyces</taxon>
    </lineage>
</organism>
<dbReference type="InterPro" id="IPR051651">
    <property type="entry name" value="DMTF1_DNA-bind_reg"/>
</dbReference>
<feature type="compositionally biased region" description="Basic residues" evidence="5">
    <location>
        <begin position="122"/>
        <end position="132"/>
    </location>
</feature>
<evidence type="ECO:0000259" key="6">
    <source>
        <dbReference type="PROSITE" id="PS50090"/>
    </source>
</evidence>
<evidence type="ECO:0000313" key="9">
    <source>
        <dbReference type="Proteomes" id="UP000006968"/>
    </source>
</evidence>
<dbReference type="InterPro" id="IPR049260">
    <property type="entry name" value="REB1_MybAD"/>
</dbReference>
<comment type="subcellular location">
    <subcellularLocation>
        <location evidence="1">Nucleus</location>
    </subcellularLocation>
</comment>
<feature type="region of interest" description="Disordered" evidence="5">
    <location>
        <begin position="1"/>
        <end position="71"/>
    </location>
</feature>
<dbReference type="SMART" id="SM00717">
    <property type="entry name" value="SANT"/>
    <property type="match status" value="4"/>
</dbReference>
<evidence type="ECO:0000313" key="8">
    <source>
        <dbReference type="EMBL" id="EJS44304.1"/>
    </source>
</evidence>
<dbReference type="PANTHER" id="PTHR46380:SF2">
    <property type="entry name" value="CYCLIN-D-BINDING MYB-LIKE TRANSCRIPTION FACTOR 1"/>
    <property type="match status" value="1"/>
</dbReference>
<dbReference type="AlphaFoldDB" id="J8Q9P0"/>
<keyword evidence="3" id="KW-0238">DNA-binding</keyword>
<feature type="compositionally biased region" description="Basic residues" evidence="5">
    <location>
        <begin position="37"/>
        <end position="56"/>
    </location>
</feature>
<dbReference type="PROSITE" id="PS51294">
    <property type="entry name" value="HTH_MYB"/>
    <property type="match status" value="1"/>
</dbReference>
<dbReference type="Gene3D" id="1.10.10.60">
    <property type="entry name" value="Homeodomain-like"/>
    <property type="match status" value="2"/>
</dbReference>
<evidence type="ECO:0000256" key="3">
    <source>
        <dbReference type="ARBA" id="ARBA00023125"/>
    </source>
</evidence>
<dbReference type="Pfam" id="PF13921">
    <property type="entry name" value="Myb_DNA-bind_6"/>
    <property type="match status" value="1"/>
</dbReference>
<accession>J8Q9P0</accession>
<feature type="compositionally biased region" description="Basic and acidic residues" evidence="5">
    <location>
        <begin position="15"/>
        <end position="26"/>
    </location>
</feature>
<dbReference type="Proteomes" id="UP000006968">
    <property type="component" value="Chromosome IV"/>
</dbReference>
<dbReference type="InterPro" id="IPR017930">
    <property type="entry name" value="Myb_dom"/>
</dbReference>
<feature type="domain" description="Myb-like" evidence="6">
    <location>
        <begin position="393"/>
        <end position="487"/>
    </location>
</feature>
<evidence type="ECO:0000256" key="4">
    <source>
        <dbReference type="ARBA" id="ARBA00023242"/>
    </source>
</evidence>
<dbReference type="GO" id="GO:0000785">
    <property type="term" value="C:chromatin"/>
    <property type="evidence" value="ECO:0007669"/>
    <property type="project" value="UniProtKB-ARBA"/>
</dbReference>
<dbReference type="Pfam" id="PF21559">
    <property type="entry name" value="Reb1_MybAD"/>
    <property type="match status" value="1"/>
</dbReference>
<dbReference type="PROSITE" id="PS50090">
    <property type="entry name" value="MYB_LIKE"/>
    <property type="match status" value="2"/>
</dbReference>
<dbReference type="SUPFAM" id="SSF46689">
    <property type="entry name" value="Homeodomain-like"/>
    <property type="match status" value="2"/>
</dbReference>
<dbReference type="GO" id="GO:0006353">
    <property type="term" value="P:DNA-templated transcription termination"/>
    <property type="evidence" value="ECO:0007669"/>
    <property type="project" value="UniProtKB-ARBA"/>
</dbReference>